<keyword evidence="4" id="KW-1185">Reference proteome</keyword>
<dbReference type="EMBL" id="KV417530">
    <property type="protein sequence ID" value="KZP23736.1"/>
    <property type="molecule type" value="Genomic_DNA"/>
</dbReference>
<dbReference type="Proteomes" id="UP000076532">
    <property type="component" value="Unassembled WGS sequence"/>
</dbReference>
<keyword evidence="1" id="KW-1133">Transmembrane helix</keyword>
<dbReference type="AlphaFoldDB" id="A0A166M850"/>
<feature type="transmembrane region" description="Helical" evidence="1">
    <location>
        <begin position="123"/>
        <end position="144"/>
    </location>
</feature>
<evidence type="ECO:0000313" key="4">
    <source>
        <dbReference type="Proteomes" id="UP000076532"/>
    </source>
</evidence>
<protein>
    <recommendedName>
        <fullName evidence="2">DUF6533 domain-containing protein</fullName>
    </recommendedName>
</protein>
<proteinExistence type="predicted"/>
<feature type="transmembrane region" description="Helical" evidence="1">
    <location>
        <begin position="256"/>
        <end position="284"/>
    </location>
</feature>
<feature type="transmembrane region" description="Helical" evidence="1">
    <location>
        <begin position="89"/>
        <end position="111"/>
    </location>
</feature>
<dbReference type="InterPro" id="IPR045340">
    <property type="entry name" value="DUF6533"/>
</dbReference>
<name>A0A166M850_9AGAM</name>
<keyword evidence="1" id="KW-0812">Transmembrane</keyword>
<accession>A0A166M850</accession>
<keyword evidence="1" id="KW-0472">Membrane</keyword>
<evidence type="ECO:0000313" key="3">
    <source>
        <dbReference type="EMBL" id="KZP23736.1"/>
    </source>
</evidence>
<sequence length="368" mass="40297">MIDDRPQKTGAQSDASGCDLQNKAQCIMPRRAAGGRGPDVTATLTAQLLQQTQVMLYITVCSLTVSAWDWTLTLGEEFRIVKRCGPSPAVLAYFLARASAVVFCVLSSILFVHIPPDADSCSALSNVISVVVMIGSAAKAYLFLLRVRAVYGNSKLVTSFVGAGWLVVVCTRVTAAYIVHSSPLEQTGHCTVKNMGPLLVFALWLNMAYDTCIFISISIRLTSHAKPITTTWIPSFVCAYGLPHTMRHILQDGQFYYSYVVILVTAFCGFKGNVSSITIFFTLLAAVTVVSPVGPIYQVAFMVPAFAMELIMTCKVFRATILRSLDRAQSIDIDLSAARTEAHTTAMSIFELDTVLEHRLRMNIECEY</sequence>
<gene>
    <name evidence="3" type="ORF">FIBSPDRAFT_930249</name>
</gene>
<organism evidence="3 4">
    <name type="scientific">Athelia psychrophila</name>
    <dbReference type="NCBI Taxonomy" id="1759441"/>
    <lineage>
        <taxon>Eukaryota</taxon>
        <taxon>Fungi</taxon>
        <taxon>Dikarya</taxon>
        <taxon>Basidiomycota</taxon>
        <taxon>Agaricomycotina</taxon>
        <taxon>Agaricomycetes</taxon>
        <taxon>Agaricomycetidae</taxon>
        <taxon>Atheliales</taxon>
        <taxon>Atheliaceae</taxon>
        <taxon>Athelia</taxon>
    </lineage>
</organism>
<feature type="transmembrane region" description="Helical" evidence="1">
    <location>
        <begin position="156"/>
        <end position="178"/>
    </location>
</feature>
<feature type="transmembrane region" description="Helical" evidence="1">
    <location>
        <begin position="198"/>
        <end position="219"/>
    </location>
</feature>
<evidence type="ECO:0000259" key="2">
    <source>
        <dbReference type="Pfam" id="PF20151"/>
    </source>
</evidence>
<evidence type="ECO:0000256" key="1">
    <source>
        <dbReference type="SAM" id="Phobius"/>
    </source>
</evidence>
<feature type="domain" description="DUF6533" evidence="2">
    <location>
        <begin position="57"/>
        <end position="98"/>
    </location>
</feature>
<reference evidence="3 4" key="1">
    <citation type="journal article" date="2016" name="Mol. Biol. Evol.">
        <title>Comparative Genomics of Early-Diverging Mushroom-Forming Fungi Provides Insights into the Origins of Lignocellulose Decay Capabilities.</title>
        <authorList>
            <person name="Nagy L.G."/>
            <person name="Riley R."/>
            <person name="Tritt A."/>
            <person name="Adam C."/>
            <person name="Daum C."/>
            <person name="Floudas D."/>
            <person name="Sun H."/>
            <person name="Yadav J.S."/>
            <person name="Pangilinan J."/>
            <person name="Larsson K.H."/>
            <person name="Matsuura K."/>
            <person name="Barry K."/>
            <person name="Labutti K."/>
            <person name="Kuo R."/>
            <person name="Ohm R.A."/>
            <person name="Bhattacharya S.S."/>
            <person name="Shirouzu T."/>
            <person name="Yoshinaga Y."/>
            <person name="Martin F.M."/>
            <person name="Grigoriev I.V."/>
            <person name="Hibbett D.S."/>
        </authorList>
    </citation>
    <scope>NUCLEOTIDE SEQUENCE [LARGE SCALE GENOMIC DNA]</scope>
    <source>
        <strain evidence="3 4">CBS 109695</strain>
    </source>
</reference>
<dbReference type="Pfam" id="PF20151">
    <property type="entry name" value="DUF6533"/>
    <property type="match status" value="1"/>
</dbReference>